<dbReference type="GO" id="GO:0033743">
    <property type="term" value="F:peptide-methionine (R)-S-oxide reductase activity"/>
    <property type="evidence" value="ECO:0007669"/>
    <property type="project" value="UniProtKB-EC"/>
</dbReference>
<keyword evidence="3" id="KW-0812">Transmembrane</keyword>
<protein>
    <submittedName>
        <fullName evidence="5">MsrB</fullName>
        <ecNumber evidence="5">1.8.4.12</ecNumber>
    </submittedName>
</protein>
<dbReference type="GO" id="GO:0006979">
    <property type="term" value="P:response to oxidative stress"/>
    <property type="evidence" value="ECO:0007669"/>
    <property type="project" value="InterPro"/>
</dbReference>
<comment type="caution">
    <text evidence="5">The sequence shown here is derived from an EMBL/GenBank/DDBJ whole genome shotgun (WGS) entry which is preliminary data.</text>
</comment>
<dbReference type="PANTHER" id="PTHR10173:SF56">
    <property type="entry name" value="METHIONINE-R-SULFOXIDE REDUCTASE B3"/>
    <property type="match status" value="1"/>
</dbReference>
<evidence type="ECO:0000313" key="5">
    <source>
        <dbReference type="EMBL" id="CAE1227245.1"/>
    </source>
</evidence>
<keyword evidence="3" id="KW-0472">Membrane</keyword>
<evidence type="ECO:0000256" key="1">
    <source>
        <dbReference type="ARBA" id="ARBA00007174"/>
    </source>
</evidence>
<keyword evidence="3" id="KW-1133">Transmembrane helix</keyword>
<dbReference type="OrthoDB" id="44061at2759"/>
<dbReference type="PANTHER" id="PTHR10173">
    <property type="entry name" value="METHIONINE SULFOXIDE REDUCTASE"/>
    <property type="match status" value="1"/>
</dbReference>
<dbReference type="Pfam" id="PF01641">
    <property type="entry name" value="SelR"/>
    <property type="match status" value="1"/>
</dbReference>
<evidence type="ECO:0000313" key="6">
    <source>
        <dbReference type="Proteomes" id="UP000597762"/>
    </source>
</evidence>
<keyword evidence="6" id="KW-1185">Reference proteome</keyword>
<accession>A0A812BGE7</accession>
<dbReference type="EMBL" id="CAHIKZ030000572">
    <property type="protein sequence ID" value="CAE1227245.1"/>
    <property type="molecule type" value="Genomic_DNA"/>
</dbReference>
<dbReference type="InterPro" id="IPR002579">
    <property type="entry name" value="Met_Sox_Rdtase_MsrB_dom"/>
</dbReference>
<proteinExistence type="inferred from homology"/>
<dbReference type="EC" id="1.8.4.12" evidence="5"/>
<dbReference type="InterPro" id="IPR011057">
    <property type="entry name" value="Mss4-like_sf"/>
</dbReference>
<evidence type="ECO:0000259" key="4">
    <source>
        <dbReference type="PROSITE" id="PS51790"/>
    </source>
</evidence>
<name>A0A812BGE7_ACAPH</name>
<organism evidence="5 6">
    <name type="scientific">Acanthosepion pharaonis</name>
    <name type="common">Pharaoh cuttlefish</name>
    <name type="synonym">Sepia pharaonis</name>
    <dbReference type="NCBI Taxonomy" id="158019"/>
    <lineage>
        <taxon>Eukaryota</taxon>
        <taxon>Metazoa</taxon>
        <taxon>Spiralia</taxon>
        <taxon>Lophotrochozoa</taxon>
        <taxon>Mollusca</taxon>
        <taxon>Cephalopoda</taxon>
        <taxon>Coleoidea</taxon>
        <taxon>Decapodiformes</taxon>
        <taxon>Sepiida</taxon>
        <taxon>Sepiina</taxon>
        <taxon>Sepiidae</taxon>
        <taxon>Acanthosepion</taxon>
    </lineage>
</organism>
<comment type="similarity">
    <text evidence="1">Belongs to the MsrB Met sulfoxide reductase family.</text>
</comment>
<gene>
    <name evidence="5" type="ORF">SPHA_16334</name>
</gene>
<sequence length="243" mass="27986">MVCLSFDAPFLQPALGTWHWLLLLLSCTSGALFFLDLVTCRRLKPLNFISIGANENSTLFGTCPVTYSKEELKEKLNPVQYHVTQEKGTERAYSGKYVSWNEEGIFTCIKREMSHLKKTIHMECSAWRSCVQTVVLIWAMYLTMDRYLRNRQACAIVLTLHRWNSKNIQQTNEKLSKMHHNQCSSHRVYIFLSCAPFLSPNSLLLSQPFFPHHHNPHTALELVRYCLVLTPLATTPTTPINPK</sequence>
<dbReference type="AlphaFoldDB" id="A0A812BGE7"/>
<dbReference type="Gene3D" id="2.170.150.20">
    <property type="entry name" value="Peptide methionine sulfoxide reductase"/>
    <property type="match status" value="1"/>
</dbReference>
<feature type="domain" description="MsrB" evidence="4">
    <location>
        <begin position="69"/>
        <end position="110"/>
    </location>
</feature>
<dbReference type="Proteomes" id="UP000597762">
    <property type="component" value="Unassembled WGS sequence"/>
</dbReference>
<dbReference type="InterPro" id="IPR028427">
    <property type="entry name" value="Met_Sox_Rdtase_MsrB"/>
</dbReference>
<evidence type="ECO:0000256" key="3">
    <source>
        <dbReference type="SAM" id="Phobius"/>
    </source>
</evidence>
<evidence type="ECO:0000256" key="2">
    <source>
        <dbReference type="ARBA" id="ARBA00023002"/>
    </source>
</evidence>
<dbReference type="PROSITE" id="PS51790">
    <property type="entry name" value="MSRB"/>
    <property type="match status" value="1"/>
</dbReference>
<dbReference type="GO" id="GO:0030091">
    <property type="term" value="P:protein repair"/>
    <property type="evidence" value="ECO:0007669"/>
    <property type="project" value="InterPro"/>
</dbReference>
<feature type="transmembrane region" description="Helical" evidence="3">
    <location>
        <begin position="20"/>
        <end position="38"/>
    </location>
</feature>
<dbReference type="SUPFAM" id="SSF51316">
    <property type="entry name" value="Mss4-like"/>
    <property type="match status" value="1"/>
</dbReference>
<reference evidence="5" key="1">
    <citation type="submission" date="2021-01" db="EMBL/GenBank/DDBJ databases">
        <authorList>
            <person name="Li R."/>
            <person name="Bekaert M."/>
        </authorList>
    </citation>
    <scope>NUCLEOTIDE SEQUENCE</scope>
    <source>
        <strain evidence="5">Farmed</strain>
    </source>
</reference>
<keyword evidence="2 5" id="KW-0560">Oxidoreductase</keyword>
<dbReference type="GO" id="GO:0005737">
    <property type="term" value="C:cytoplasm"/>
    <property type="evidence" value="ECO:0007669"/>
    <property type="project" value="TreeGrafter"/>
</dbReference>